<name>A0ABP8TLC2_9ACTN</name>
<comment type="cofactor">
    <cofactor evidence="1">
        <name>pyrroloquinoline quinone</name>
        <dbReference type="ChEBI" id="CHEBI:58442"/>
    </cofactor>
</comment>
<dbReference type="SUPFAM" id="SSF50998">
    <property type="entry name" value="Quinoprotein alcohol dehydrogenase-like"/>
    <property type="match status" value="2"/>
</dbReference>
<feature type="domain" description="Pyrrolo-quinoline quinone repeat" evidence="4">
    <location>
        <begin position="454"/>
        <end position="528"/>
    </location>
</feature>
<dbReference type="PANTHER" id="PTHR32303">
    <property type="entry name" value="QUINOPROTEIN ALCOHOL DEHYDROGENASE (CYTOCHROME C)"/>
    <property type="match status" value="1"/>
</dbReference>
<dbReference type="PANTHER" id="PTHR32303:SF10">
    <property type="entry name" value="OUTER MEMBRANE PROTEIN ASSEMBLY FACTOR BAMB"/>
    <property type="match status" value="1"/>
</dbReference>
<dbReference type="EMBL" id="BAABHJ010000008">
    <property type="protein sequence ID" value="GAA4608193.1"/>
    <property type="molecule type" value="Genomic_DNA"/>
</dbReference>
<evidence type="ECO:0000313" key="6">
    <source>
        <dbReference type="Proteomes" id="UP001500212"/>
    </source>
</evidence>
<reference evidence="6" key="1">
    <citation type="journal article" date="2019" name="Int. J. Syst. Evol. Microbiol.">
        <title>The Global Catalogue of Microorganisms (GCM) 10K type strain sequencing project: providing services to taxonomists for standard genome sequencing and annotation.</title>
        <authorList>
            <consortium name="The Broad Institute Genomics Platform"/>
            <consortium name="The Broad Institute Genome Sequencing Center for Infectious Disease"/>
            <person name="Wu L."/>
            <person name="Ma J."/>
        </authorList>
    </citation>
    <scope>NUCLEOTIDE SEQUENCE [LARGE SCALE GENOMIC DNA]</scope>
    <source>
        <strain evidence="6">JCM 17938</strain>
    </source>
</reference>
<dbReference type="InterPro" id="IPR011047">
    <property type="entry name" value="Quinoprotein_ADH-like_sf"/>
</dbReference>
<evidence type="ECO:0000313" key="5">
    <source>
        <dbReference type="EMBL" id="GAA4608193.1"/>
    </source>
</evidence>
<comment type="similarity">
    <text evidence="2">Belongs to the bacterial PQQ dehydrogenase family.</text>
</comment>
<keyword evidence="3" id="KW-0560">Oxidoreductase</keyword>
<evidence type="ECO:0000259" key="4">
    <source>
        <dbReference type="Pfam" id="PF13360"/>
    </source>
</evidence>
<dbReference type="Gene3D" id="2.140.10.10">
    <property type="entry name" value="Quinoprotein alcohol dehydrogenase-like superfamily"/>
    <property type="match status" value="1"/>
</dbReference>
<protein>
    <submittedName>
        <fullName evidence="5">PQQ-binding-like beta-propeller repeat protein</fullName>
    </submittedName>
</protein>
<gene>
    <name evidence="5" type="ORF">GCM10023195_31900</name>
</gene>
<sequence>MRFPAGRPLQRLWVALAGAFLVVGALAGAVACTSHSASDVSARDAAAPQRTAGEWPSGGQNIYDTHGNPYEHQINASNASQLTTRWTATMHGDVSATPAVVGGAIYVPDFGGYFTKYDARTGRVIWSHKVSEYTGDQKSFSRTSPAVSGDTVYIGDHYGLHATGSAPPVTADAARLLAVDAATGRLRWKLVLDKQFAAWLTQSPLVHDGVIYEGIASGEEDQAAAPNYQCCKFRGNLVAISERTHKVLWRTYFQPPNGGTTGGYSGAAIWSGTPAIDPVNKTVVITTGNNYAVPASVEKCRKAGGTPEKCFSSENRIDSIIAVDLRTGKIRWSTGAKMFDDWNSGCLPGAPPNNCKPDHGPDADFGDGAHISVVNDHGKQRVLVGAGQKSGIYWQLDGATGKILWSAAPGPSGQQGGIQWGSATDGRRVYVAESNADSHPYKLPNGKTIDYGSFSALDALTGKLVWQIADPSKGHDKAPLTVANGVVYAGSTTGHMYALDAATGKVLWDRKGQGSSLAGPAVVDGLVYWGNGYTAKWATPGTTFYVFGLPGH</sequence>
<dbReference type="Gene3D" id="2.40.128.630">
    <property type="match status" value="1"/>
</dbReference>
<evidence type="ECO:0000256" key="1">
    <source>
        <dbReference type="ARBA" id="ARBA00001931"/>
    </source>
</evidence>
<accession>A0ABP8TLC2</accession>
<dbReference type="Pfam" id="PF13360">
    <property type="entry name" value="PQQ_2"/>
    <property type="match status" value="2"/>
</dbReference>
<dbReference type="InterPro" id="IPR002372">
    <property type="entry name" value="PQQ_rpt_dom"/>
</dbReference>
<keyword evidence="6" id="KW-1185">Reference proteome</keyword>
<dbReference type="InterPro" id="IPR018391">
    <property type="entry name" value="PQQ_b-propeller_rpt"/>
</dbReference>
<dbReference type="SMART" id="SM00564">
    <property type="entry name" value="PQQ"/>
    <property type="match status" value="7"/>
</dbReference>
<dbReference type="RefSeq" id="WP_345354166.1">
    <property type="nucleotide sequence ID" value="NZ_BAABHJ010000008.1"/>
</dbReference>
<organism evidence="5 6">
    <name type="scientific">Actinoallomurus liliacearum</name>
    <dbReference type="NCBI Taxonomy" id="1080073"/>
    <lineage>
        <taxon>Bacteria</taxon>
        <taxon>Bacillati</taxon>
        <taxon>Actinomycetota</taxon>
        <taxon>Actinomycetes</taxon>
        <taxon>Streptosporangiales</taxon>
        <taxon>Thermomonosporaceae</taxon>
        <taxon>Actinoallomurus</taxon>
    </lineage>
</organism>
<comment type="caution">
    <text evidence="5">The sequence shown here is derived from an EMBL/GenBank/DDBJ whole genome shotgun (WGS) entry which is preliminary data.</text>
</comment>
<feature type="domain" description="Pyrrolo-quinoline quinone repeat" evidence="4">
    <location>
        <begin position="51"/>
        <end position="212"/>
    </location>
</feature>
<evidence type="ECO:0000256" key="3">
    <source>
        <dbReference type="ARBA" id="ARBA00023002"/>
    </source>
</evidence>
<dbReference type="PROSITE" id="PS51257">
    <property type="entry name" value="PROKAR_LIPOPROTEIN"/>
    <property type="match status" value="1"/>
</dbReference>
<proteinExistence type="inferred from homology"/>
<dbReference type="Proteomes" id="UP001500212">
    <property type="component" value="Unassembled WGS sequence"/>
</dbReference>
<evidence type="ECO:0000256" key="2">
    <source>
        <dbReference type="ARBA" id="ARBA00008156"/>
    </source>
</evidence>